<dbReference type="AlphaFoldDB" id="A0A6C0B4S1"/>
<sequence>MEHKSTFRHTFSKTFMEVLNEFSKTHQNDDRKVFKNEWAAWSQRNDILCLINDEIKSLTNSGFQGDIMDKMFKSARYYFRSKPDKTIDNEKKQRKPYVGLSKLVLEHMDQHIKEHLGLRPEDAYNSYCNAHTQKIKEEIQALSDGTEESINDVYKKYKKTYKNRFYVMNNK</sequence>
<dbReference type="EMBL" id="MN739056">
    <property type="protein sequence ID" value="QHS86488.1"/>
    <property type="molecule type" value="Genomic_DNA"/>
</dbReference>
<name>A0A6C0B4S1_9ZZZZ</name>
<protein>
    <submittedName>
        <fullName evidence="1">Uncharacterized protein</fullName>
    </submittedName>
</protein>
<reference evidence="1" key="1">
    <citation type="journal article" date="2020" name="Nature">
        <title>Giant virus diversity and host interactions through global metagenomics.</title>
        <authorList>
            <person name="Schulz F."/>
            <person name="Roux S."/>
            <person name="Paez-Espino D."/>
            <person name="Jungbluth S."/>
            <person name="Walsh D.A."/>
            <person name="Denef V.J."/>
            <person name="McMahon K.D."/>
            <person name="Konstantinidis K.T."/>
            <person name="Eloe-Fadrosh E.A."/>
            <person name="Kyrpides N.C."/>
            <person name="Woyke T."/>
        </authorList>
    </citation>
    <scope>NUCLEOTIDE SEQUENCE</scope>
    <source>
        <strain evidence="1">GVMAG-M-3300009187-29</strain>
    </source>
</reference>
<evidence type="ECO:0000313" key="1">
    <source>
        <dbReference type="EMBL" id="QHS86488.1"/>
    </source>
</evidence>
<organism evidence="1">
    <name type="scientific">viral metagenome</name>
    <dbReference type="NCBI Taxonomy" id="1070528"/>
    <lineage>
        <taxon>unclassified sequences</taxon>
        <taxon>metagenomes</taxon>
        <taxon>organismal metagenomes</taxon>
    </lineage>
</organism>
<proteinExistence type="predicted"/>
<accession>A0A6C0B4S1</accession>